<evidence type="ECO:0000313" key="1">
    <source>
        <dbReference type="EMBL" id="QIN82778.1"/>
    </source>
</evidence>
<accession>A0A6G8Q8M6</accession>
<dbReference type="EMBL" id="CP045119">
    <property type="protein sequence ID" value="QIN82778.1"/>
    <property type="molecule type" value="Genomic_DNA"/>
</dbReference>
<dbReference type="KEGG" id="rub:GBA63_09045"/>
<evidence type="ECO:0000313" key="2">
    <source>
        <dbReference type="Proteomes" id="UP000501452"/>
    </source>
</evidence>
<reference evidence="1 2" key="1">
    <citation type="submission" date="2019-10" db="EMBL/GenBank/DDBJ databases">
        <title>Rubrobacter sp nov SCSIO 52090 isolated from a deep-sea sediment in the South China Sea.</title>
        <authorList>
            <person name="Chen R.W."/>
        </authorList>
    </citation>
    <scope>NUCLEOTIDE SEQUENCE [LARGE SCALE GENOMIC DNA]</scope>
    <source>
        <strain evidence="1 2">SCSIO 52909</strain>
    </source>
</reference>
<name>A0A6G8Q8M6_9ACTN</name>
<dbReference type="Proteomes" id="UP000501452">
    <property type="component" value="Chromosome"/>
</dbReference>
<proteinExistence type="predicted"/>
<sequence length="84" mass="9696">MSRERRIGRDLKSGTLYGVTVNNGTGVSRTFNAFRREENSMFYLHDRTWEATGTVEFRLTLDADIMLGAMREVAPLEEWGELHE</sequence>
<organism evidence="1 2">
    <name type="scientific">Rubrobacter tropicus</name>
    <dbReference type="NCBI Taxonomy" id="2653851"/>
    <lineage>
        <taxon>Bacteria</taxon>
        <taxon>Bacillati</taxon>
        <taxon>Actinomycetota</taxon>
        <taxon>Rubrobacteria</taxon>
        <taxon>Rubrobacterales</taxon>
        <taxon>Rubrobacteraceae</taxon>
        <taxon>Rubrobacter</taxon>
    </lineage>
</organism>
<keyword evidence="2" id="KW-1185">Reference proteome</keyword>
<dbReference type="RefSeq" id="WP_166175453.1">
    <property type="nucleotide sequence ID" value="NZ_CP045119.1"/>
</dbReference>
<protein>
    <submittedName>
        <fullName evidence="1">Uncharacterized protein</fullName>
    </submittedName>
</protein>
<gene>
    <name evidence="1" type="ORF">GBA63_09045</name>
</gene>
<dbReference type="AlphaFoldDB" id="A0A6G8Q8M6"/>